<evidence type="ECO:0000313" key="1">
    <source>
        <dbReference type="EMBL" id="KAK8216766.1"/>
    </source>
</evidence>
<reference evidence="1" key="1">
    <citation type="submission" date="2024-02" db="EMBL/GenBank/DDBJ databases">
        <title>Metagenome Assembled Genome of Zalaria obscura JY119.</title>
        <authorList>
            <person name="Vighnesh L."/>
            <person name="Jagadeeshwari U."/>
            <person name="Venkata Ramana C."/>
            <person name="Sasikala C."/>
        </authorList>
    </citation>
    <scope>NUCLEOTIDE SEQUENCE</scope>
    <source>
        <strain evidence="1">JY119</strain>
    </source>
</reference>
<keyword evidence="2" id="KW-1185">Reference proteome</keyword>
<name>A0ACC3SJ70_9PEZI</name>
<dbReference type="EMBL" id="JAMKPW020000007">
    <property type="protein sequence ID" value="KAK8216766.1"/>
    <property type="molecule type" value="Genomic_DNA"/>
</dbReference>
<organism evidence="1 2">
    <name type="scientific">Zalaria obscura</name>
    <dbReference type="NCBI Taxonomy" id="2024903"/>
    <lineage>
        <taxon>Eukaryota</taxon>
        <taxon>Fungi</taxon>
        <taxon>Dikarya</taxon>
        <taxon>Ascomycota</taxon>
        <taxon>Pezizomycotina</taxon>
        <taxon>Dothideomycetes</taxon>
        <taxon>Dothideomycetidae</taxon>
        <taxon>Dothideales</taxon>
        <taxon>Zalariaceae</taxon>
        <taxon>Zalaria</taxon>
    </lineage>
</organism>
<gene>
    <name evidence="1" type="ORF">M8818_001729</name>
</gene>
<sequence length="554" mass="60081">MSITKSSLQSIPTSYATVSIGCKDTHTLPKKLDAIAGAGFTAIELGFPDLLAFASTYMKKEVGPYDYDDLYTAGKVVKAQCDAKGLKVLMLQPFSNFEGWPEGSEGREDAFKRAKGWIRIMEAVGTDMLQVGSSDSPQDKITTDRAALVSDLQQLADMLAAHNFRLAYENWCWSTHAPTWSDVWDIVQKVDRPNIGLCLDTFQTGGYEWGDPSTSSGVLDKPQEQLEKDFAASMEKLAKTVPKEKIYLLQISDAYKLKEPIREADEEGLRPRGRWSHDFRPLPFKGYLPVVEVTKAVLKTGFRGWFSYEVFDGGEDGKGKEYELDEFAKEAMETQKKLLEACVEEGELVLPCVVVGANVNGGVVVAELVTSDVLCTVRVDVNCTVIVDLGFGFVVEGSDGAALLLRSVDVPAGAGVVLAGVEDGSSGMMTRLEAGMSEAAALLARVVNTIGVIVMPEEVGRKAVAELSAGWLLMPLFPVERVEEASLDAALEIARSGMMLKLSCASEDEVRVLLVDRGPEEEIRAVDCVVISGNGEDGAGDLVRLANEVYIGET</sequence>
<proteinExistence type="predicted"/>
<comment type="caution">
    <text evidence="1">The sequence shown here is derived from an EMBL/GenBank/DDBJ whole genome shotgun (WGS) entry which is preliminary data.</text>
</comment>
<accession>A0ACC3SJ70</accession>
<dbReference type="Proteomes" id="UP001320706">
    <property type="component" value="Unassembled WGS sequence"/>
</dbReference>
<protein>
    <submittedName>
        <fullName evidence="1">Uncharacterized protein</fullName>
    </submittedName>
</protein>
<evidence type="ECO:0000313" key="2">
    <source>
        <dbReference type="Proteomes" id="UP001320706"/>
    </source>
</evidence>